<reference evidence="1" key="1">
    <citation type="journal article" date="2013" name="Environ. Microbiol.">
        <title>Microbiota from the distal guts of lean and obese adolescents exhibit partial functional redundancy besides clear differences in community structure.</title>
        <authorList>
            <person name="Ferrer M."/>
            <person name="Ruiz A."/>
            <person name="Lanza F."/>
            <person name="Haange S.B."/>
            <person name="Oberbach A."/>
            <person name="Till H."/>
            <person name="Bargiela R."/>
            <person name="Campoy C."/>
            <person name="Segura M.T."/>
            <person name="Richter M."/>
            <person name="von Bergen M."/>
            <person name="Seifert J."/>
            <person name="Suarez A."/>
        </authorList>
    </citation>
    <scope>NUCLEOTIDE SEQUENCE</scope>
</reference>
<dbReference type="EMBL" id="AJWY01006192">
    <property type="protein sequence ID" value="EKC67530.1"/>
    <property type="molecule type" value="Genomic_DNA"/>
</dbReference>
<dbReference type="Gene3D" id="3.40.47.40">
    <property type="entry name" value="Stage V sporulation protein AD"/>
    <property type="match status" value="1"/>
</dbReference>
<organism evidence="1">
    <name type="scientific">human gut metagenome</name>
    <dbReference type="NCBI Taxonomy" id="408170"/>
    <lineage>
        <taxon>unclassified sequences</taxon>
        <taxon>metagenomes</taxon>
        <taxon>organismal metagenomes</taxon>
    </lineage>
</organism>
<dbReference type="Pfam" id="PF07451">
    <property type="entry name" value="SpoVAD"/>
    <property type="match status" value="1"/>
</dbReference>
<dbReference type="InterPro" id="IPR010894">
    <property type="entry name" value="SpoVAD"/>
</dbReference>
<dbReference type="InterPro" id="IPR038369">
    <property type="entry name" value="SpoVAD_sf"/>
</dbReference>
<evidence type="ECO:0000313" key="1">
    <source>
        <dbReference type="EMBL" id="EKC67530.1"/>
    </source>
</evidence>
<proteinExistence type="predicted"/>
<protein>
    <submittedName>
        <fullName evidence="1">Stage V sporulation protein AD (SpoVAD)</fullName>
    </submittedName>
</protein>
<dbReference type="AlphaFoldDB" id="K1TML7"/>
<comment type="caution">
    <text evidence="1">The sequence shown here is derived from an EMBL/GenBank/DDBJ whole genome shotgun (WGS) entry which is preliminary data.</text>
</comment>
<accession>K1TML7</accession>
<gene>
    <name evidence="1" type="ORF">LEA_09253</name>
</gene>
<name>K1TML7_9ZZZZ</name>
<sequence>MGAAMAPAAAQTLECYLEDTKTSPEDYDMIITGDLGEVGSKSLYDLLERDGINIRKQHNDCGLMIFERSNQDVHAGGSGCGCAASVLCSKIMDDFQNGLVQNILFMATGALMSPTSSGQGANIPSIAHLVNLKIK</sequence>